<feature type="domain" description="Leucine-rich repeat-containing N-terminal plant-type" evidence="8">
    <location>
        <begin position="18"/>
        <end position="54"/>
    </location>
</feature>
<sequence>MQNGYRVSAKRLYQKEKVQGLVNIKESLIDPRNVLGKWDRDSVDPCSWAMVTCSPENLNNSKPELLWNSFSSIGNLTNLQILLLQNNNITGPIPKEIGRLANLHTFDISNIVLTGEVPSSLDHLKNLQYL</sequence>
<dbReference type="InterPro" id="IPR032675">
    <property type="entry name" value="LRR_dom_sf"/>
</dbReference>
<dbReference type="Gene3D" id="3.80.10.10">
    <property type="entry name" value="Ribonuclease Inhibitor"/>
    <property type="match status" value="1"/>
</dbReference>
<reference evidence="9 10" key="1">
    <citation type="submission" date="2020-10" db="EMBL/GenBank/DDBJ databases">
        <title>The Coptis chinensis genome and diversification of protoberbering-type alkaloids.</title>
        <authorList>
            <person name="Wang B."/>
            <person name="Shu S."/>
            <person name="Song C."/>
            <person name="Liu Y."/>
        </authorList>
    </citation>
    <scope>NUCLEOTIDE SEQUENCE [LARGE SCALE GENOMIC DNA]</scope>
    <source>
        <strain evidence="9">HL-2020</strain>
        <tissue evidence="9">Leaf</tissue>
    </source>
</reference>
<dbReference type="Proteomes" id="UP000631114">
    <property type="component" value="Unassembled WGS sequence"/>
</dbReference>
<dbReference type="EMBL" id="JADFTS010000006">
    <property type="protein sequence ID" value="KAF9603834.1"/>
    <property type="molecule type" value="Genomic_DNA"/>
</dbReference>
<keyword evidence="3" id="KW-0812">Transmembrane</keyword>
<keyword evidence="6" id="KW-1133">Transmembrane helix</keyword>
<comment type="caution">
    <text evidence="9">The sequence shown here is derived from an EMBL/GenBank/DDBJ whole genome shotgun (WGS) entry which is preliminary data.</text>
</comment>
<protein>
    <recommendedName>
        <fullName evidence="8">Leucine-rich repeat-containing N-terminal plant-type domain-containing protein</fullName>
    </recommendedName>
</protein>
<evidence type="ECO:0000256" key="3">
    <source>
        <dbReference type="ARBA" id="ARBA00022692"/>
    </source>
</evidence>
<keyword evidence="5" id="KW-0677">Repeat</keyword>
<dbReference type="GO" id="GO:0016020">
    <property type="term" value="C:membrane"/>
    <property type="evidence" value="ECO:0007669"/>
    <property type="project" value="UniProtKB-SubCell"/>
</dbReference>
<evidence type="ECO:0000313" key="10">
    <source>
        <dbReference type="Proteomes" id="UP000631114"/>
    </source>
</evidence>
<evidence type="ECO:0000256" key="1">
    <source>
        <dbReference type="ARBA" id="ARBA00004167"/>
    </source>
</evidence>
<dbReference type="AlphaFoldDB" id="A0A835LUI6"/>
<dbReference type="OrthoDB" id="1056777at2759"/>
<dbReference type="InterPro" id="IPR013210">
    <property type="entry name" value="LRR_N_plant-typ"/>
</dbReference>
<evidence type="ECO:0000256" key="7">
    <source>
        <dbReference type="ARBA" id="ARBA00023136"/>
    </source>
</evidence>
<keyword evidence="4" id="KW-0732">Signal</keyword>
<evidence type="ECO:0000259" key="8">
    <source>
        <dbReference type="Pfam" id="PF08263"/>
    </source>
</evidence>
<dbReference type="FunFam" id="3.80.10.10:FF:000129">
    <property type="entry name" value="Leucine-rich repeat receptor-like kinase"/>
    <property type="match status" value="1"/>
</dbReference>
<evidence type="ECO:0000313" key="9">
    <source>
        <dbReference type="EMBL" id="KAF9603834.1"/>
    </source>
</evidence>
<evidence type="ECO:0000256" key="6">
    <source>
        <dbReference type="ARBA" id="ARBA00022989"/>
    </source>
</evidence>
<proteinExistence type="predicted"/>
<organism evidence="9 10">
    <name type="scientific">Coptis chinensis</name>
    <dbReference type="NCBI Taxonomy" id="261450"/>
    <lineage>
        <taxon>Eukaryota</taxon>
        <taxon>Viridiplantae</taxon>
        <taxon>Streptophyta</taxon>
        <taxon>Embryophyta</taxon>
        <taxon>Tracheophyta</taxon>
        <taxon>Spermatophyta</taxon>
        <taxon>Magnoliopsida</taxon>
        <taxon>Ranunculales</taxon>
        <taxon>Ranunculaceae</taxon>
        <taxon>Coptidoideae</taxon>
        <taxon>Coptis</taxon>
    </lineage>
</organism>
<dbReference type="SUPFAM" id="SSF52058">
    <property type="entry name" value="L domain-like"/>
    <property type="match status" value="1"/>
</dbReference>
<evidence type="ECO:0000256" key="5">
    <source>
        <dbReference type="ARBA" id="ARBA00022737"/>
    </source>
</evidence>
<evidence type="ECO:0000256" key="4">
    <source>
        <dbReference type="ARBA" id="ARBA00022729"/>
    </source>
</evidence>
<keyword evidence="10" id="KW-1185">Reference proteome</keyword>
<comment type="subcellular location">
    <subcellularLocation>
        <location evidence="1">Membrane</location>
        <topology evidence="1">Single-pass membrane protein</topology>
    </subcellularLocation>
</comment>
<gene>
    <name evidence="9" type="ORF">IFM89_038017</name>
</gene>
<accession>A0A835LUI6</accession>
<dbReference type="PANTHER" id="PTHR47988">
    <property type="entry name" value="SOMATIC EMBRYOGENESIS RECEPTOR KINASE 1"/>
    <property type="match status" value="1"/>
</dbReference>
<name>A0A835LUI6_9MAGN</name>
<evidence type="ECO:0000256" key="2">
    <source>
        <dbReference type="ARBA" id="ARBA00022614"/>
    </source>
</evidence>
<dbReference type="Pfam" id="PF00560">
    <property type="entry name" value="LRR_1"/>
    <property type="match status" value="1"/>
</dbReference>
<keyword evidence="2" id="KW-0433">Leucine-rich repeat</keyword>
<dbReference type="Pfam" id="PF08263">
    <property type="entry name" value="LRRNT_2"/>
    <property type="match status" value="1"/>
</dbReference>
<dbReference type="InterPro" id="IPR001611">
    <property type="entry name" value="Leu-rich_rpt"/>
</dbReference>
<keyword evidence="7" id="KW-0472">Membrane</keyword>